<accession>A0A6J5MDE0</accession>
<proteinExistence type="predicted"/>
<organism evidence="2">
    <name type="scientific">uncultured Caudovirales phage</name>
    <dbReference type="NCBI Taxonomy" id="2100421"/>
    <lineage>
        <taxon>Viruses</taxon>
        <taxon>Duplodnaviria</taxon>
        <taxon>Heunggongvirae</taxon>
        <taxon>Uroviricota</taxon>
        <taxon>Caudoviricetes</taxon>
        <taxon>Peduoviridae</taxon>
        <taxon>Maltschvirus</taxon>
        <taxon>Maltschvirus maltsch</taxon>
    </lineage>
</organism>
<gene>
    <name evidence="2" type="ORF">UFOVP460_24</name>
</gene>
<dbReference type="EMBL" id="LR796434">
    <property type="protein sequence ID" value="CAB4144232.1"/>
    <property type="molecule type" value="Genomic_DNA"/>
</dbReference>
<evidence type="ECO:0000256" key="1">
    <source>
        <dbReference type="SAM" id="MobiDB-lite"/>
    </source>
</evidence>
<reference evidence="2" key="1">
    <citation type="submission" date="2020-04" db="EMBL/GenBank/DDBJ databases">
        <authorList>
            <person name="Chiriac C."/>
            <person name="Salcher M."/>
            <person name="Ghai R."/>
            <person name="Kavagutti S V."/>
        </authorList>
    </citation>
    <scope>NUCLEOTIDE SEQUENCE</scope>
</reference>
<feature type="region of interest" description="Disordered" evidence="1">
    <location>
        <begin position="1"/>
        <end position="41"/>
    </location>
</feature>
<name>A0A6J5MDE0_9CAUD</name>
<evidence type="ECO:0000313" key="2">
    <source>
        <dbReference type="EMBL" id="CAB4144232.1"/>
    </source>
</evidence>
<sequence length="113" mass="12608">MQEHPFYQEGSDLGRSPKGREGNPSGQAEMGESIRPEQVEAYPADVKDSIVQSLSKNVLNMGNQIRALCDENTNLKAEVERLTAEVNYRKNMDTHIKIMADQYTPAKEGKPSV</sequence>
<protein>
    <submittedName>
        <fullName evidence="2">Uncharacterized protein</fullName>
    </submittedName>
</protein>